<dbReference type="PROSITE" id="PS01124">
    <property type="entry name" value="HTH_ARAC_FAMILY_2"/>
    <property type="match status" value="1"/>
</dbReference>
<feature type="domain" description="HTH araC/xylS-type" evidence="5">
    <location>
        <begin position="9"/>
        <end position="107"/>
    </location>
</feature>
<evidence type="ECO:0000256" key="2">
    <source>
        <dbReference type="ARBA" id="ARBA00023125"/>
    </source>
</evidence>
<evidence type="ECO:0000259" key="5">
    <source>
        <dbReference type="PROSITE" id="PS01124"/>
    </source>
</evidence>
<dbReference type="PANTHER" id="PTHR47504:SF3">
    <property type="entry name" value="HTH-TYPE TRANSCRIPTIONAL REGULATOR YKGA-RELATED"/>
    <property type="match status" value="1"/>
</dbReference>
<organism evidence="6">
    <name type="scientific">Salmonella enterica subsp. houtenae serovar Houten</name>
    <dbReference type="NCBI Taxonomy" id="58100"/>
    <lineage>
        <taxon>Bacteria</taxon>
        <taxon>Pseudomonadati</taxon>
        <taxon>Pseudomonadota</taxon>
        <taxon>Gammaproteobacteria</taxon>
        <taxon>Enterobacterales</taxon>
        <taxon>Enterobacteriaceae</taxon>
        <taxon>Salmonella</taxon>
    </lineage>
</organism>
<dbReference type="InterPro" id="IPR018060">
    <property type="entry name" value="HTH_AraC"/>
</dbReference>
<evidence type="ECO:0000313" key="6">
    <source>
        <dbReference type="EMBL" id="HAE3861016.1"/>
    </source>
</evidence>
<dbReference type="AlphaFoldDB" id="A0A730K3R4"/>
<keyword evidence="3" id="KW-0804">Transcription</keyword>
<feature type="transmembrane region" description="Helical" evidence="4">
    <location>
        <begin position="188"/>
        <end position="205"/>
    </location>
</feature>
<name>A0A730K3R4_SALHO</name>
<keyword evidence="2" id="KW-0238">DNA-binding</keyword>
<comment type="caution">
    <text evidence="6">The sequence shown here is derived from an EMBL/GenBank/DDBJ whole genome shotgun (WGS) entry which is preliminary data.</text>
</comment>
<evidence type="ECO:0000256" key="4">
    <source>
        <dbReference type="SAM" id="Phobius"/>
    </source>
</evidence>
<protein>
    <submittedName>
        <fullName evidence="6">Helix-turn-helix transcriptional regulator</fullName>
    </submittedName>
</protein>
<gene>
    <name evidence="6" type="ORF">GND52_000794</name>
</gene>
<keyword evidence="4" id="KW-1133">Transmembrane helix</keyword>
<sequence length="206" mass="24395">MSYEKKIVQHFVRWIEDHIEEDKTIDDLVNYTGYSRRAVQLMFKKEFGLPVGTYMRQRKMCRAATLLRLTKLSVIEIAHRVHFGGSQNFGRAFKCTFNMTPTEYRKLPSWDLSLLVSAINFDNCWHIDSCIIERSGTYVSGGETFYQQKILRTPTLESKRIILKKYGIILNYIKLTLLLRQIFCHREVDILLFVILLILLCYRVWK</sequence>
<proteinExistence type="predicted"/>
<dbReference type="InterPro" id="IPR050959">
    <property type="entry name" value="MarA-like"/>
</dbReference>
<dbReference type="Gene3D" id="1.10.10.60">
    <property type="entry name" value="Homeodomain-like"/>
    <property type="match status" value="2"/>
</dbReference>
<evidence type="ECO:0000256" key="1">
    <source>
        <dbReference type="ARBA" id="ARBA00023015"/>
    </source>
</evidence>
<keyword evidence="4" id="KW-0472">Membrane</keyword>
<evidence type="ECO:0000256" key="3">
    <source>
        <dbReference type="ARBA" id="ARBA00023163"/>
    </source>
</evidence>
<reference evidence="6" key="1">
    <citation type="journal article" date="2018" name="Genome Biol.">
        <title>SKESA: strategic k-mer extension for scrupulous assemblies.</title>
        <authorList>
            <person name="Souvorov A."/>
            <person name="Agarwala R."/>
            <person name="Lipman D.J."/>
        </authorList>
    </citation>
    <scope>NUCLEOTIDE SEQUENCE</scope>
    <source>
        <strain evidence="6">138-86</strain>
    </source>
</reference>
<dbReference type="SUPFAM" id="SSF46689">
    <property type="entry name" value="Homeodomain-like"/>
    <property type="match status" value="2"/>
</dbReference>
<dbReference type="PANTHER" id="PTHR47504">
    <property type="entry name" value="RIGHT ORIGIN-BINDING PROTEIN"/>
    <property type="match status" value="1"/>
</dbReference>
<dbReference type="InterPro" id="IPR009057">
    <property type="entry name" value="Homeodomain-like_sf"/>
</dbReference>
<accession>A0A730K3R4</accession>
<dbReference type="GO" id="GO:0043565">
    <property type="term" value="F:sequence-specific DNA binding"/>
    <property type="evidence" value="ECO:0007669"/>
    <property type="project" value="InterPro"/>
</dbReference>
<reference evidence="6" key="2">
    <citation type="submission" date="2018-07" db="EMBL/GenBank/DDBJ databases">
        <authorList>
            <consortium name="NCBI Pathogen Detection Project"/>
        </authorList>
    </citation>
    <scope>NUCLEOTIDE SEQUENCE</scope>
    <source>
        <strain evidence="6">138-86</strain>
    </source>
</reference>
<keyword evidence="4" id="KW-0812">Transmembrane</keyword>
<keyword evidence="1" id="KW-0805">Transcription regulation</keyword>
<dbReference type="EMBL" id="DAARTJ010000003">
    <property type="protein sequence ID" value="HAE3861016.1"/>
    <property type="molecule type" value="Genomic_DNA"/>
</dbReference>
<dbReference type="Pfam" id="PF12833">
    <property type="entry name" value="HTH_18"/>
    <property type="match status" value="1"/>
</dbReference>
<dbReference type="GO" id="GO:0003700">
    <property type="term" value="F:DNA-binding transcription factor activity"/>
    <property type="evidence" value="ECO:0007669"/>
    <property type="project" value="InterPro"/>
</dbReference>
<dbReference type="SMART" id="SM00342">
    <property type="entry name" value="HTH_ARAC"/>
    <property type="match status" value="1"/>
</dbReference>